<evidence type="ECO:0000259" key="1">
    <source>
        <dbReference type="Pfam" id="PF18124"/>
    </source>
</evidence>
<accession>A0ABD0NUB2</accession>
<dbReference type="EMBL" id="JAMKFB020000020">
    <property type="protein sequence ID" value="KAL0165090.1"/>
    <property type="molecule type" value="Genomic_DNA"/>
</dbReference>
<reference evidence="2 3" key="1">
    <citation type="submission" date="2024-05" db="EMBL/GenBank/DDBJ databases">
        <title>Genome sequencing and assembly of Indian major carp, Cirrhinus mrigala (Hamilton, 1822).</title>
        <authorList>
            <person name="Mohindra V."/>
            <person name="Chowdhury L.M."/>
            <person name="Lal K."/>
            <person name="Jena J.K."/>
        </authorList>
    </citation>
    <scope>NUCLEOTIDE SEQUENCE [LARGE SCALE GENOMIC DNA]</scope>
    <source>
        <strain evidence="2">CM1030</strain>
        <tissue evidence="2">Blood</tissue>
    </source>
</reference>
<dbReference type="PANTHER" id="PTHR16160:SF12">
    <property type="entry name" value="FERMITIN FAMILY HOMOLOG 1"/>
    <property type="match status" value="1"/>
</dbReference>
<evidence type="ECO:0000313" key="2">
    <source>
        <dbReference type="EMBL" id="KAL0165090.1"/>
    </source>
</evidence>
<protein>
    <recommendedName>
        <fullName evidence="1">Kindlin-2 N-terminal domain-containing protein</fullName>
    </recommendedName>
</protein>
<evidence type="ECO:0000313" key="3">
    <source>
        <dbReference type="Proteomes" id="UP001529510"/>
    </source>
</evidence>
<organism evidence="2 3">
    <name type="scientific">Cirrhinus mrigala</name>
    <name type="common">Mrigala</name>
    <dbReference type="NCBI Taxonomy" id="683832"/>
    <lineage>
        <taxon>Eukaryota</taxon>
        <taxon>Metazoa</taxon>
        <taxon>Chordata</taxon>
        <taxon>Craniata</taxon>
        <taxon>Vertebrata</taxon>
        <taxon>Euteleostomi</taxon>
        <taxon>Actinopterygii</taxon>
        <taxon>Neopterygii</taxon>
        <taxon>Teleostei</taxon>
        <taxon>Ostariophysi</taxon>
        <taxon>Cypriniformes</taxon>
        <taxon>Cyprinidae</taxon>
        <taxon>Labeoninae</taxon>
        <taxon>Labeonini</taxon>
        <taxon>Cirrhinus</taxon>
    </lineage>
</organism>
<feature type="non-terminal residue" evidence="2">
    <location>
        <position position="77"/>
    </location>
</feature>
<feature type="non-terminal residue" evidence="2">
    <location>
        <position position="1"/>
    </location>
</feature>
<comment type="caution">
    <text evidence="2">The sequence shown here is derived from an EMBL/GenBank/DDBJ whole genome shotgun (WGS) entry which is preliminary data.</text>
</comment>
<sequence length="77" mass="8923">APQDWSDHAIWWEKKSCWLLKTHWTLDKYGVQADADLRYTPQHKPLCIQLPNMKTIRLPVSFSGVVFKAVAEICKAL</sequence>
<proteinExistence type="predicted"/>
<dbReference type="Pfam" id="PF18124">
    <property type="entry name" value="Kindlin_2_N"/>
    <property type="match status" value="1"/>
</dbReference>
<dbReference type="Gene3D" id="3.10.20.90">
    <property type="entry name" value="Phosphatidylinositol 3-kinase Catalytic Subunit, Chain A, domain 1"/>
    <property type="match status" value="1"/>
</dbReference>
<dbReference type="Proteomes" id="UP001529510">
    <property type="component" value="Unassembled WGS sequence"/>
</dbReference>
<gene>
    <name evidence="2" type="ORF">M9458_040843</name>
</gene>
<feature type="domain" description="Kindlin-2 N-terminal" evidence="1">
    <location>
        <begin position="2"/>
        <end position="44"/>
    </location>
</feature>
<dbReference type="InterPro" id="IPR037843">
    <property type="entry name" value="Kindlin/fermitin"/>
</dbReference>
<dbReference type="PANTHER" id="PTHR16160">
    <property type="entry name" value="FERMITIN 2-RELATED"/>
    <property type="match status" value="1"/>
</dbReference>
<keyword evidence="3" id="KW-1185">Reference proteome</keyword>
<name>A0ABD0NUB2_CIRMR</name>
<dbReference type="InterPro" id="IPR040790">
    <property type="entry name" value="Kindlin_2_N"/>
</dbReference>
<dbReference type="AlphaFoldDB" id="A0ABD0NUB2"/>